<reference evidence="3" key="1">
    <citation type="submission" date="2016-09" db="EMBL/GenBank/DDBJ databases">
        <authorList>
            <person name="Varghese N."/>
            <person name="Submissions S."/>
        </authorList>
    </citation>
    <scope>NUCLEOTIDE SEQUENCE [LARGE SCALE GENOMIC DNA]</scope>
    <source>
        <strain evidence="3">TNe-862</strain>
    </source>
</reference>
<protein>
    <recommendedName>
        <fullName evidence="1">DUF4123 domain-containing protein</fullName>
    </recommendedName>
</protein>
<gene>
    <name evidence="2" type="ORF">SAMN05421548_1536</name>
</gene>
<accession>A0A1G7D602</accession>
<feature type="domain" description="DUF4123" evidence="1">
    <location>
        <begin position="22"/>
        <end position="141"/>
    </location>
</feature>
<keyword evidence="3" id="KW-1185">Reference proteome</keyword>
<dbReference type="InterPro" id="IPR025391">
    <property type="entry name" value="DUF4123"/>
</dbReference>
<evidence type="ECO:0000313" key="3">
    <source>
        <dbReference type="Proteomes" id="UP000198908"/>
    </source>
</evidence>
<sequence>MIPDDIQSHLREHFPLREDLRVYVLVDGIQFHKHTSTAIQPQAGSVIALFAGTRDERLAPAGPWLIDPAHAKGIVRIAAEMEPALPGVVWLISALEIEKQAQALRQMIDMRLPNGRELMVRFWDPRALVSLYHSVGREKWRAHFGGVVEWHFIHQGNRIYIGNHA</sequence>
<dbReference type="AlphaFoldDB" id="A0A1G7D602"/>
<dbReference type="Proteomes" id="UP000198908">
    <property type="component" value="Unassembled WGS sequence"/>
</dbReference>
<name>A0A1G7D602_9BURK</name>
<organism evidence="2 3">
    <name type="scientific">Paraburkholderia lycopersici</name>
    <dbReference type="NCBI Taxonomy" id="416944"/>
    <lineage>
        <taxon>Bacteria</taxon>
        <taxon>Pseudomonadati</taxon>
        <taxon>Pseudomonadota</taxon>
        <taxon>Betaproteobacteria</taxon>
        <taxon>Burkholderiales</taxon>
        <taxon>Burkholderiaceae</taxon>
        <taxon>Paraburkholderia</taxon>
    </lineage>
</organism>
<proteinExistence type="predicted"/>
<dbReference type="RefSeq" id="WP_176929265.1">
    <property type="nucleotide sequence ID" value="NZ_FMYQ01000053.1"/>
</dbReference>
<dbReference type="Pfam" id="PF13503">
    <property type="entry name" value="DUF4123"/>
    <property type="match status" value="1"/>
</dbReference>
<dbReference type="EMBL" id="FMYQ01000053">
    <property type="protein sequence ID" value="SDE46933.1"/>
    <property type="molecule type" value="Genomic_DNA"/>
</dbReference>
<dbReference type="STRING" id="416944.SAMN05421548_1536"/>
<evidence type="ECO:0000259" key="1">
    <source>
        <dbReference type="Pfam" id="PF13503"/>
    </source>
</evidence>
<evidence type="ECO:0000313" key="2">
    <source>
        <dbReference type="EMBL" id="SDE46933.1"/>
    </source>
</evidence>